<evidence type="ECO:0000256" key="1">
    <source>
        <dbReference type="ARBA" id="ARBA00004477"/>
    </source>
</evidence>
<evidence type="ECO:0000256" key="10">
    <source>
        <dbReference type="ARBA" id="ARBA00022824"/>
    </source>
</evidence>
<organism evidence="17 18">
    <name type="scientific">Dekkera bruxellensis</name>
    <name type="common">Brettanomyces custersii</name>
    <dbReference type="NCBI Taxonomy" id="5007"/>
    <lineage>
        <taxon>Eukaryota</taxon>
        <taxon>Fungi</taxon>
        <taxon>Dikarya</taxon>
        <taxon>Ascomycota</taxon>
        <taxon>Saccharomycotina</taxon>
        <taxon>Pichiomycetes</taxon>
        <taxon>Pichiales</taxon>
        <taxon>Pichiaceae</taxon>
        <taxon>Brettanomyces</taxon>
    </lineage>
</organism>
<keyword evidence="6 16" id="KW-0444">Lipid biosynthesis</keyword>
<evidence type="ECO:0000256" key="5">
    <source>
        <dbReference type="ARBA" id="ARBA00013244"/>
    </source>
</evidence>
<keyword evidence="8 16" id="KW-0812">Transmembrane</keyword>
<evidence type="ECO:0000256" key="3">
    <source>
        <dbReference type="ARBA" id="ARBA00005189"/>
    </source>
</evidence>
<evidence type="ECO:0000256" key="13">
    <source>
        <dbReference type="ARBA" id="ARBA00023136"/>
    </source>
</evidence>
<evidence type="ECO:0000256" key="2">
    <source>
        <dbReference type="ARBA" id="ARBA00004771"/>
    </source>
</evidence>
<keyword evidence="9" id="KW-0319">Glycerol metabolism</keyword>
<sequence length="433" mass="49449">MGLKMDVRNGVVNQAGVSKGRTHTCLSKVSWKKKVETLCIFLHCSSILLLPWLYFFMWTIPCSWPFLIFYTIHEYIFDKSLITGECINKKSGWLCRSSYYKHMCDYFPIRIHKTVELKPTFKQISVKRYRYPRILRFLPSTLLKWFERTHLVAKNPEIKVSKQRSGPRYIFGYHPHGIIAFGICGAFMGDGLGTTTIFPGIECFLLTLASQFMLPFYRNYLTASGVGLVTKQGIRALLDRDRSVAIVIGGASESLLSHPGSNSLILNRRKGFIRLALEMTGTGTYCKAHPTDTDICLVPVYGFGETDVYNSYDPKNHIEKGLHYNLFISYLSRALHALQEKIKSGFGFTLPFFWSRGIFNYDFGLLPNRSPINVVVGKPICVKRLFGNVPGDPVTDQEVDHYHKIYVRSLLSLFQKNEAKYLQSKHCNIEVVG</sequence>
<comment type="similarity">
    <text evidence="4 16">Belongs to the diacylglycerol acyltransferase family.</text>
</comment>
<evidence type="ECO:0000256" key="9">
    <source>
        <dbReference type="ARBA" id="ARBA00022798"/>
    </source>
</evidence>
<dbReference type="UniPathway" id="UPA00282"/>
<dbReference type="InterPro" id="IPR007130">
    <property type="entry name" value="DAGAT"/>
</dbReference>
<keyword evidence="18" id="KW-1185">Reference proteome</keyword>
<evidence type="ECO:0000256" key="12">
    <source>
        <dbReference type="ARBA" id="ARBA00023098"/>
    </source>
</evidence>
<keyword evidence="10 16" id="KW-0256">Endoplasmic reticulum</keyword>
<dbReference type="GO" id="GO:0004144">
    <property type="term" value="F:diacylglycerol O-acyltransferase activity"/>
    <property type="evidence" value="ECO:0007669"/>
    <property type="project" value="UniProtKB-UniRule"/>
</dbReference>
<dbReference type="Pfam" id="PF03982">
    <property type="entry name" value="DAGAT"/>
    <property type="match status" value="1"/>
</dbReference>
<reference evidence="17 18" key="1">
    <citation type="submission" date="2019-07" db="EMBL/GenBank/DDBJ databases">
        <authorList>
            <person name="Friedrich A."/>
            <person name="Schacherer J."/>
        </authorList>
    </citation>
    <scope>NUCLEOTIDE SEQUENCE [LARGE SCALE GENOMIC DNA]</scope>
</reference>
<comment type="subcellular location">
    <subcellularLocation>
        <location evidence="1 16">Endoplasmic reticulum membrane</location>
        <topology evidence="1 16">Multi-pass membrane protein</topology>
    </subcellularLocation>
</comment>
<feature type="transmembrane region" description="Helical" evidence="16">
    <location>
        <begin position="38"/>
        <end position="58"/>
    </location>
</feature>
<dbReference type="Proteomes" id="UP000478008">
    <property type="component" value="Unassembled WGS sequence"/>
</dbReference>
<evidence type="ECO:0000256" key="7">
    <source>
        <dbReference type="ARBA" id="ARBA00022679"/>
    </source>
</evidence>
<keyword evidence="13 16" id="KW-0472">Membrane</keyword>
<keyword evidence="12 16" id="KW-0443">Lipid metabolism</keyword>
<dbReference type="GO" id="GO:0019432">
    <property type="term" value="P:triglyceride biosynthetic process"/>
    <property type="evidence" value="ECO:0007669"/>
    <property type="project" value="UniProtKB-UniRule"/>
</dbReference>
<evidence type="ECO:0000256" key="11">
    <source>
        <dbReference type="ARBA" id="ARBA00022989"/>
    </source>
</evidence>
<evidence type="ECO:0000256" key="6">
    <source>
        <dbReference type="ARBA" id="ARBA00022516"/>
    </source>
</evidence>
<evidence type="ECO:0000313" key="18">
    <source>
        <dbReference type="Proteomes" id="UP000478008"/>
    </source>
</evidence>
<keyword evidence="7" id="KW-0808">Transferase</keyword>
<dbReference type="EC" id="2.3.1.20" evidence="5 16"/>
<dbReference type="PANTHER" id="PTHR12317:SF0">
    <property type="entry name" value="ACYLTRANSFERASE"/>
    <property type="match status" value="1"/>
</dbReference>
<comment type="function">
    <text evidence="16">Catalyzes the terminal and only committed step in triacylglycerol synthesis by using diacylglycerol and fatty acyl CoA as substrates.</text>
</comment>
<keyword evidence="11 16" id="KW-1133">Transmembrane helix</keyword>
<evidence type="ECO:0000256" key="14">
    <source>
        <dbReference type="ARBA" id="ARBA00023315"/>
    </source>
</evidence>
<comment type="catalytic activity">
    <reaction evidence="15 16">
        <text>an acyl-CoA + a 1,2-diacyl-sn-glycerol = a triacyl-sn-glycerol + CoA</text>
        <dbReference type="Rhea" id="RHEA:10868"/>
        <dbReference type="ChEBI" id="CHEBI:17815"/>
        <dbReference type="ChEBI" id="CHEBI:57287"/>
        <dbReference type="ChEBI" id="CHEBI:58342"/>
        <dbReference type="ChEBI" id="CHEBI:64615"/>
        <dbReference type="EC" id="2.3.1.20"/>
    </reaction>
</comment>
<comment type="pathway">
    <text evidence="2 16">Glycerolipid metabolism; triacylglycerol biosynthesis.</text>
</comment>
<protein>
    <recommendedName>
        <fullName evidence="5 16">Diacylglycerol O-acyltransferase</fullName>
        <ecNumber evidence="5 16">2.3.1.20</ecNumber>
    </recommendedName>
</protein>
<dbReference type="AlphaFoldDB" id="A0A7D9D0R9"/>
<keyword evidence="14 16" id="KW-0012">Acyltransferase</keyword>
<evidence type="ECO:0000313" key="17">
    <source>
        <dbReference type="EMBL" id="VUG20454.1"/>
    </source>
</evidence>
<evidence type="ECO:0000256" key="4">
    <source>
        <dbReference type="ARBA" id="ARBA00005420"/>
    </source>
</evidence>
<dbReference type="EMBL" id="CABFWN010000008">
    <property type="protein sequence ID" value="VUG20454.1"/>
    <property type="molecule type" value="Genomic_DNA"/>
</dbReference>
<dbReference type="CDD" id="cd07987">
    <property type="entry name" value="LPLAT_MGAT-like"/>
    <property type="match status" value="1"/>
</dbReference>
<proteinExistence type="inferred from homology"/>
<comment type="pathway">
    <text evidence="3">Lipid metabolism.</text>
</comment>
<dbReference type="GO" id="GO:0005789">
    <property type="term" value="C:endoplasmic reticulum membrane"/>
    <property type="evidence" value="ECO:0007669"/>
    <property type="project" value="UniProtKB-SubCell"/>
</dbReference>
<dbReference type="PANTHER" id="PTHR12317">
    <property type="entry name" value="DIACYLGLYCEROL O-ACYLTRANSFERASE"/>
    <property type="match status" value="1"/>
</dbReference>
<evidence type="ECO:0000256" key="16">
    <source>
        <dbReference type="RuleBase" id="RU367023"/>
    </source>
</evidence>
<comment type="caution">
    <text evidence="16">Lacks conserved residue(s) required for the propagation of feature annotation.</text>
</comment>
<evidence type="ECO:0000256" key="15">
    <source>
        <dbReference type="ARBA" id="ARBA00048109"/>
    </source>
</evidence>
<evidence type="ECO:0000256" key="8">
    <source>
        <dbReference type="ARBA" id="ARBA00022692"/>
    </source>
</evidence>
<dbReference type="GO" id="GO:0006071">
    <property type="term" value="P:glycerol metabolic process"/>
    <property type="evidence" value="ECO:0007669"/>
    <property type="project" value="UniProtKB-UniRule"/>
</dbReference>
<gene>
    <name evidence="17" type="primary">DGA1</name>
    <name evidence="17" type="ORF">DEBR0S8_02102G</name>
</gene>
<accession>A0A7D9D0R9</accession>
<name>A0A7D9D0R9_DEKBR</name>